<keyword evidence="1" id="KW-0472">Membrane</keyword>
<proteinExistence type="predicted"/>
<keyword evidence="1" id="KW-0812">Transmembrane</keyword>
<evidence type="ECO:0000256" key="1">
    <source>
        <dbReference type="SAM" id="Phobius"/>
    </source>
</evidence>
<dbReference type="Pfam" id="PF07963">
    <property type="entry name" value="N_methyl"/>
    <property type="match status" value="1"/>
</dbReference>
<protein>
    <submittedName>
        <fullName evidence="2">Prepilin-type N-terminal cleavage/methylation domain-containing protein</fullName>
    </submittedName>
</protein>
<evidence type="ECO:0000313" key="3">
    <source>
        <dbReference type="Proteomes" id="UP001310692"/>
    </source>
</evidence>
<keyword evidence="1" id="KW-1133">Transmembrane helix</keyword>
<dbReference type="Proteomes" id="UP001310692">
    <property type="component" value="Unassembled WGS sequence"/>
</dbReference>
<comment type="caution">
    <text evidence="2">The sequence shown here is derived from an EMBL/GenBank/DDBJ whole genome shotgun (WGS) entry which is preliminary data.</text>
</comment>
<evidence type="ECO:0000313" key="2">
    <source>
        <dbReference type="EMBL" id="MEE2565724.1"/>
    </source>
</evidence>
<accession>A0ABU7LVY6</accession>
<gene>
    <name evidence="2" type="ORF">V0U35_03450</name>
</gene>
<sequence length="110" mass="11547">MKRRGFTLIEAIIALTIAAVGFAGIYELYAGAARGERLSAEISHASALADAFIVSGAAAETGEENGYAWTITRAASVFPGTETIDVEITTPSGRTVRVISETPAEGRETR</sequence>
<name>A0ABU7LVY6_9PROT</name>
<keyword evidence="3" id="KW-1185">Reference proteome</keyword>
<dbReference type="NCBIfam" id="TIGR02532">
    <property type="entry name" value="IV_pilin_GFxxxE"/>
    <property type="match status" value="1"/>
</dbReference>
<dbReference type="InterPro" id="IPR012902">
    <property type="entry name" value="N_methyl_site"/>
</dbReference>
<organism evidence="2 3">
    <name type="scientific">Hyphobacterium marinum</name>
    <dbReference type="NCBI Taxonomy" id="3116574"/>
    <lineage>
        <taxon>Bacteria</taxon>
        <taxon>Pseudomonadati</taxon>
        <taxon>Pseudomonadota</taxon>
        <taxon>Alphaproteobacteria</taxon>
        <taxon>Maricaulales</taxon>
        <taxon>Maricaulaceae</taxon>
        <taxon>Hyphobacterium</taxon>
    </lineage>
</organism>
<reference evidence="2 3" key="1">
    <citation type="submission" date="2024-01" db="EMBL/GenBank/DDBJ databases">
        <title>Hyphobacterium bacterium isolated from marine sediment.</title>
        <authorList>
            <person name="Zhao S."/>
        </authorList>
    </citation>
    <scope>NUCLEOTIDE SEQUENCE [LARGE SCALE GENOMIC DNA]</scope>
    <source>
        <strain evidence="2 3">Y60-23</strain>
    </source>
</reference>
<feature type="transmembrane region" description="Helical" evidence="1">
    <location>
        <begin position="6"/>
        <end position="29"/>
    </location>
</feature>
<dbReference type="EMBL" id="JAZDRO010000001">
    <property type="protein sequence ID" value="MEE2565724.1"/>
    <property type="molecule type" value="Genomic_DNA"/>
</dbReference>
<dbReference type="RefSeq" id="WP_330195256.1">
    <property type="nucleotide sequence ID" value="NZ_JAZDRO010000001.1"/>
</dbReference>